<dbReference type="Proteomes" id="UP001174936">
    <property type="component" value="Unassembled WGS sequence"/>
</dbReference>
<evidence type="ECO:0000313" key="4">
    <source>
        <dbReference type="EMBL" id="KAK0652513.1"/>
    </source>
</evidence>
<dbReference type="GO" id="GO:0005975">
    <property type="term" value="P:carbohydrate metabolic process"/>
    <property type="evidence" value="ECO:0007669"/>
    <property type="project" value="InterPro"/>
</dbReference>
<feature type="domain" description="Glycosyl hydrolase family 95 catalytic" evidence="3">
    <location>
        <begin position="282"/>
        <end position="699"/>
    </location>
</feature>
<dbReference type="PANTHER" id="PTHR31084">
    <property type="entry name" value="ALPHA-L-FUCOSIDASE 2"/>
    <property type="match status" value="1"/>
</dbReference>
<dbReference type="PANTHER" id="PTHR31084:SF0">
    <property type="entry name" value="ALPHA-L-FUCOSIDASE 2"/>
    <property type="match status" value="1"/>
</dbReference>
<dbReference type="InterPro" id="IPR008928">
    <property type="entry name" value="6-hairpin_glycosidase_sf"/>
</dbReference>
<feature type="domain" description="Glycosyl hydrolase family 95 N-terminal" evidence="1">
    <location>
        <begin position="25"/>
        <end position="265"/>
    </location>
</feature>
<organism evidence="4 5">
    <name type="scientific">Cercophora newfieldiana</name>
    <dbReference type="NCBI Taxonomy" id="92897"/>
    <lineage>
        <taxon>Eukaryota</taxon>
        <taxon>Fungi</taxon>
        <taxon>Dikarya</taxon>
        <taxon>Ascomycota</taxon>
        <taxon>Pezizomycotina</taxon>
        <taxon>Sordariomycetes</taxon>
        <taxon>Sordariomycetidae</taxon>
        <taxon>Sordariales</taxon>
        <taxon>Lasiosphaeriaceae</taxon>
        <taxon>Cercophora</taxon>
    </lineage>
</organism>
<dbReference type="Pfam" id="PF21307">
    <property type="entry name" value="Glyco_hydro_95_C"/>
    <property type="match status" value="1"/>
</dbReference>
<keyword evidence="4" id="KW-0326">Glycosidase</keyword>
<dbReference type="AlphaFoldDB" id="A0AA39YH21"/>
<evidence type="ECO:0000313" key="5">
    <source>
        <dbReference type="Proteomes" id="UP001174936"/>
    </source>
</evidence>
<keyword evidence="5" id="KW-1185">Reference proteome</keyword>
<dbReference type="Gene3D" id="2.60.40.1180">
    <property type="entry name" value="Golgi alpha-mannosidase II"/>
    <property type="match status" value="1"/>
</dbReference>
<accession>A0AA39YH21</accession>
<proteinExistence type="predicted"/>
<evidence type="ECO:0000259" key="3">
    <source>
        <dbReference type="Pfam" id="PF22124"/>
    </source>
</evidence>
<gene>
    <name evidence="4" type="ORF">B0T16DRAFT_323599</name>
</gene>
<dbReference type="InterPro" id="IPR016518">
    <property type="entry name" value="Alpha-L-fucosidase"/>
</dbReference>
<dbReference type="InterPro" id="IPR013780">
    <property type="entry name" value="Glyco_hydro_b"/>
</dbReference>
<dbReference type="InterPro" id="IPR012341">
    <property type="entry name" value="6hp_glycosidase-like_sf"/>
</dbReference>
<dbReference type="Pfam" id="PF14498">
    <property type="entry name" value="Glyco_hyd_65N_2"/>
    <property type="match status" value="1"/>
</dbReference>
<feature type="domain" description="Alpha fucosidase A-like C-terminal" evidence="2">
    <location>
        <begin position="729"/>
        <end position="822"/>
    </location>
</feature>
<dbReference type="SUPFAM" id="SSF48208">
    <property type="entry name" value="Six-hairpin glycosidases"/>
    <property type="match status" value="1"/>
</dbReference>
<evidence type="ECO:0000259" key="1">
    <source>
        <dbReference type="Pfam" id="PF14498"/>
    </source>
</evidence>
<dbReference type="GO" id="GO:0004560">
    <property type="term" value="F:alpha-L-fucosidase activity"/>
    <property type="evidence" value="ECO:0007669"/>
    <property type="project" value="InterPro"/>
</dbReference>
<name>A0AA39YH21_9PEZI</name>
<protein>
    <submittedName>
        <fullName evidence="4">Six-hairpin glycosidase-like protein</fullName>
    </submittedName>
</protein>
<dbReference type="Gene3D" id="1.50.10.10">
    <property type="match status" value="1"/>
</dbReference>
<dbReference type="Pfam" id="PF22124">
    <property type="entry name" value="Glyco_hydro_95_cat"/>
    <property type="match status" value="1"/>
</dbReference>
<evidence type="ECO:0000259" key="2">
    <source>
        <dbReference type="Pfam" id="PF21307"/>
    </source>
</evidence>
<dbReference type="Gene3D" id="2.70.98.50">
    <property type="entry name" value="putative glycoside hydrolase family protein from bacillus halodurans"/>
    <property type="match status" value="1"/>
</dbReference>
<dbReference type="InterPro" id="IPR049053">
    <property type="entry name" value="AFCA-like_C"/>
</dbReference>
<keyword evidence="4" id="KW-0378">Hydrolase</keyword>
<dbReference type="EMBL" id="JAULSV010000002">
    <property type="protein sequence ID" value="KAK0652513.1"/>
    <property type="molecule type" value="Genomic_DNA"/>
</dbReference>
<reference evidence="4" key="1">
    <citation type="submission" date="2023-06" db="EMBL/GenBank/DDBJ databases">
        <title>Genome-scale phylogeny and comparative genomics of the fungal order Sordariales.</title>
        <authorList>
            <consortium name="Lawrence Berkeley National Laboratory"/>
            <person name="Hensen N."/>
            <person name="Bonometti L."/>
            <person name="Westerberg I."/>
            <person name="Brannstrom I.O."/>
            <person name="Guillou S."/>
            <person name="Cros-Aarteil S."/>
            <person name="Calhoun S."/>
            <person name="Haridas S."/>
            <person name="Kuo A."/>
            <person name="Mondo S."/>
            <person name="Pangilinan J."/>
            <person name="Riley R."/>
            <person name="Labutti K."/>
            <person name="Andreopoulos B."/>
            <person name="Lipzen A."/>
            <person name="Chen C."/>
            <person name="Yanf M."/>
            <person name="Daum C."/>
            <person name="Ng V."/>
            <person name="Clum A."/>
            <person name="Steindorff A."/>
            <person name="Ohm R."/>
            <person name="Martin F."/>
            <person name="Silar P."/>
            <person name="Natvig D."/>
            <person name="Lalanne C."/>
            <person name="Gautier V."/>
            <person name="Ament-Velasquez S.L."/>
            <person name="Kruys A."/>
            <person name="Hutchinson M.I."/>
            <person name="Powell A.J."/>
            <person name="Barry K."/>
            <person name="Miller A.N."/>
            <person name="Grigoriev I.V."/>
            <person name="Debuchy R."/>
            <person name="Gladieux P."/>
            <person name="Thoren M.H."/>
            <person name="Johannesson H."/>
        </authorList>
    </citation>
    <scope>NUCLEOTIDE SEQUENCE</scope>
    <source>
        <strain evidence="4">SMH2532-1</strain>
    </source>
</reference>
<sequence length="826" mass="89976">MGSFFTLSDAQLLNKPNSKSNPLRIWDDAPGANDAFAEYYPIGNGRIGMMISGDPRREMLRLNENSFWSGGPLDRINPDGLSTVKKMQELILEKKLAEAEDLGVQGYTGTPVSTRHYYKMGNLKLTQTLAKGAVTDYERWLDVSNGVAGAYYTVGNVTYQRDYLASYPDNIIAIRLRANKPGSINIRARIDRGSDLNRYQGWSMPANGHSTITGGQTADANPIIWAAGARIASKGGKVSTLGDTVRCEGADEATVFFQSWTSYRKADPRQAVISDLAAVSKSFDELREAHVADYKKYFDRVSINLGASTAANKALKTSARVIGITADRFDPELASLYFQLGRYLLIASSRPETGTTDLSLPPNLQGVWNDAYHPVWGSKYTVNINLQMNYWPSLVTGLGDLVAPLNNILKTMNKRGEEVARLMYNASGTVTHHNTDMWGDSAPQDDYLPGTFWPMGATWMITHVIEHFRFTGDKEMLRDMYPTLKNVAQFALDFLTPHKGYMVTNPSSSPENAFLVPNRTPNQQAAICPGPTVDNELLREVFSFIPEAQEALGIKDDVFAKKVSDMKDKLPPMRINQYGGISEWMEDYEEANPGNGHMSHLVPVYPLHHVTSDNETLFKAAITSLKHRLDAGGGGCGWPRAWTVALAGRLYLPDTAHKYLAGQINSECTWNRTMLNMGGAAPFQIDGSLGAPAAIIESLLHSHENVMPAAGNGTSLTAAYTGEGNKLPLIRLLPAVPKAWSNGGGFIKGIKTRGGYTVDLSWDSTGTLETASLTSDHGNAAYVTLGQTPVGSENKGPSISVDGAASGTFIRLAGKKGTTYGITVAK</sequence>
<dbReference type="PIRSF" id="PIRSF007663">
    <property type="entry name" value="UCP007663"/>
    <property type="match status" value="1"/>
</dbReference>
<comment type="caution">
    <text evidence="4">The sequence shown here is derived from an EMBL/GenBank/DDBJ whole genome shotgun (WGS) entry which is preliminary data.</text>
</comment>
<dbReference type="InterPro" id="IPR027414">
    <property type="entry name" value="GH95_N_dom"/>
</dbReference>
<dbReference type="InterPro" id="IPR054363">
    <property type="entry name" value="GH95_cat"/>
</dbReference>